<feature type="compositionally biased region" description="Polar residues" evidence="1">
    <location>
        <begin position="56"/>
        <end position="70"/>
    </location>
</feature>
<gene>
    <name evidence="2" type="ORF">K437DRAFT_86540</name>
</gene>
<accession>A0A066W7G3</accession>
<feature type="compositionally biased region" description="Basic residues" evidence="1">
    <location>
        <begin position="209"/>
        <end position="219"/>
    </location>
</feature>
<feature type="region of interest" description="Disordered" evidence="1">
    <location>
        <begin position="163"/>
        <end position="243"/>
    </location>
</feature>
<dbReference type="Proteomes" id="UP000027361">
    <property type="component" value="Unassembled WGS sequence"/>
</dbReference>
<dbReference type="EMBL" id="JMSN01000025">
    <property type="protein sequence ID" value="KDN48473.1"/>
    <property type="molecule type" value="Genomic_DNA"/>
</dbReference>
<comment type="caution">
    <text evidence="2">The sequence shown here is derived from an EMBL/GenBank/DDBJ whole genome shotgun (WGS) entry which is preliminary data.</text>
</comment>
<name>A0A066W7G3_TILAU</name>
<evidence type="ECO:0000313" key="2">
    <source>
        <dbReference type="EMBL" id="KDN48473.1"/>
    </source>
</evidence>
<keyword evidence="3" id="KW-1185">Reference proteome</keyword>
<protein>
    <submittedName>
        <fullName evidence="2">Uncharacterized protein</fullName>
    </submittedName>
</protein>
<dbReference type="InParanoid" id="A0A066W7G3"/>
<feature type="region of interest" description="Disordered" evidence="1">
    <location>
        <begin position="35"/>
        <end position="73"/>
    </location>
</feature>
<evidence type="ECO:0000313" key="3">
    <source>
        <dbReference type="Proteomes" id="UP000027361"/>
    </source>
</evidence>
<dbReference type="AlphaFoldDB" id="A0A066W7G3"/>
<dbReference type="HOGENOM" id="CLU_809376_0_0_1"/>
<feature type="compositionally biased region" description="Basic and acidic residues" evidence="1">
    <location>
        <begin position="190"/>
        <end position="201"/>
    </location>
</feature>
<organism evidence="2 3">
    <name type="scientific">Tilletiaria anomala (strain ATCC 24038 / CBS 436.72 / UBC 951)</name>
    <dbReference type="NCBI Taxonomy" id="1037660"/>
    <lineage>
        <taxon>Eukaryota</taxon>
        <taxon>Fungi</taxon>
        <taxon>Dikarya</taxon>
        <taxon>Basidiomycota</taxon>
        <taxon>Ustilaginomycotina</taxon>
        <taxon>Exobasidiomycetes</taxon>
        <taxon>Georgefischeriales</taxon>
        <taxon>Tilletiariaceae</taxon>
        <taxon>Tilletiaria</taxon>
    </lineage>
</organism>
<evidence type="ECO:0000256" key="1">
    <source>
        <dbReference type="SAM" id="MobiDB-lite"/>
    </source>
</evidence>
<proteinExistence type="predicted"/>
<dbReference type="RefSeq" id="XP_013244129.1">
    <property type="nucleotide sequence ID" value="XM_013388675.1"/>
</dbReference>
<dbReference type="GeneID" id="25267895"/>
<feature type="compositionally biased region" description="Low complexity" evidence="1">
    <location>
        <begin position="43"/>
        <end position="55"/>
    </location>
</feature>
<reference evidence="2 3" key="1">
    <citation type="submission" date="2014-05" db="EMBL/GenBank/DDBJ databases">
        <title>Draft genome sequence of a rare smut relative, Tilletiaria anomala UBC 951.</title>
        <authorList>
            <consortium name="DOE Joint Genome Institute"/>
            <person name="Toome M."/>
            <person name="Kuo A."/>
            <person name="Henrissat B."/>
            <person name="Lipzen A."/>
            <person name="Tritt A."/>
            <person name="Yoshinaga Y."/>
            <person name="Zane M."/>
            <person name="Barry K."/>
            <person name="Grigoriev I.V."/>
            <person name="Spatafora J.W."/>
            <person name="Aimea M.C."/>
        </authorList>
    </citation>
    <scope>NUCLEOTIDE SEQUENCE [LARGE SCALE GENOMIC DNA]</scope>
    <source>
        <strain evidence="2 3">UBC 951</strain>
    </source>
</reference>
<sequence>MHISVIQLHMFMAGRTITTIQSLLRTLHHCPTRLHSSARRNGSHTLSSSTSTWSSNDAGSTISSPRQSTFLPAPRQLLPPPLLATESRRVAVLFLAHTMNRANQSRQQRSIRILRLLSPSPRHRDTAGRLRLQSSCHSLMPVRRLPPTRAGWSFGWTPARAHPIRRHTTRPSLPEMCQRSQDLRRRLRKRSEGLHTSEGARPKSLRSLPHPRRLRRPRRMSATPLGPRPTRDGRGGLKGHYFLNSPRRPRWVAHIQMARMRTCSEQEKERQLCRPLLWTRSRVSCRQYAAGRAHLLHARPSRPRRDDTASRLHKRRTLAREVADGNTIAMDIGFHKRGAGFLG</sequence>